<accession>A0A8T1WIE8</accession>
<gene>
    <name evidence="1" type="ORF">PHYPSEUDO_003808</name>
</gene>
<reference evidence="1" key="1">
    <citation type="submission" date="2021-02" db="EMBL/GenBank/DDBJ databases">
        <authorList>
            <person name="Palmer J.M."/>
        </authorList>
    </citation>
    <scope>NUCLEOTIDE SEQUENCE</scope>
    <source>
        <strain evidence="1">SCRP734</strain>
    </source>
</reference>
<protein>
    <submittedName>
        <fullName evidence="1">Uncharacterized protein</fullName>
    </submittedName>
</protein>
<dbReference type="AlphaFoldDB" id="A0A8T1WIE8"/>
<comment type="caution">
    <text evidence="1">The sequence shown here is derived from an EMBL/GenBank/DDBJ whole genome shotgun (WGS) entry which is preliminary data.</text>
</comment>
<keyword evidence="2" id="KW-1185">Reference proteome</keyword>
<dbReference type="EMBL" id="JAGDFM010000018">
    <property type="protein sequence ID" value="KAG7391733.1"/>
    <property type="molecule type" value="Genomic_DNA"/>
</dbReference>
<organism evidence="1 2">
    <name type="scientific">Phytophthora pseudosyringae</name>
    <dbReference type="NCBI Taxonomy" id="221518"/>
    <lineage>
        <taxon>Eukaryota</taxon>
        <taxon>Sar</taxon>
        <taxon>Stramenopiles</taxon>
        <taxon>Oomycota</taxon>
        <taxon>Peronosporomycetes</taxon>
        <taxon>Peronosporales</taxon>
        <taxon>Peronosporaceae</taxon>
        <taxon>Phytophthora</taxon>
    </lineage>
</organism>
<name>A0A8T1WIE8_9STRA</name>
<proteinExistence type="predicted"/>
<sequence length="113" mass="12609">MRLFSFWRRHQGVWRLRRDAGGVTYSVVVLPAHSKGGACPHTFSSWDATVEIPAVAKLPELRFAVAEAPVNKGGVFSAGMPSRHFRPRQICCTGCNRAGVLPVRSRRHCDRHD</sequence>
<evidence type="ECO:0000313" key="2">
    <source>
        <dbReference type="Proteomes" id="UP000694044"/>
    </source>
</evidence>
<evidence type="ECO:0000313" key="1">
    <source>
        <dbReference type="EMBL" id="KAG7391733.1"/>
    </source>
</evidence>
<dbReference type="Proteomes" id="UP000694044">
    <property type="component" value="Unassembled WGS sequence"/>
</dbReference>